<accession>A0A5J4SML4</accession>
<proteinExistence type="predicted"/>
<sequence>MDDCVVFYNGPRCGASAPDHAHFQVGNKGFLPVEKDWKNLRTKEVATQGKAILRVSEDSPCMVLIMESDNDADAIRLFHRLYDALGRMQPIHFDVCADDYCQRYQGITRAFTEIVRQAVATTRGQVLLFEGKICDARFSKCCGGAFEEFQYCWENIPHPYLSKQRDSQSIIELPDLRTEIEAEKWIRTAPEAFCHTTDKHILSQFLNRYDQETIDFTVGKWSMPKMNFPNLFSLGRVWVLELFTT</sequence>
<dbReference type="InterPro" id="IPR046320">
    <property type="entry name" value="DUF4922"/>
</dbReference>
<dbReference type="AlphaFoldDB" id="A0A5J4SML4"/>
<gene>
    <name evidence="3" type="ORF">EZS27_005322</name>
</gene>
<comment type="caution">
    <text evidence="3">The sequence shown here is derived from an EMBL/GenBank/DDBJ whole genome shotgun (WGS) entry which is preliminary data.</text>
</comment>
<evidence type="ECO:0000259" key="1">
    <source>
        <dbReference type="Pfam" id="PF08486"/>
    </source>
</evidence>
<feature type="domain" description="DUF4922" evidence="2">
    <location>
        <begin position="1"/>
        <end position="26"/>
    </location>
</feature>
<name>A0A5J4SML4_9ZZZZ</name>
<organism evidence="3">
    <name type="scientific">termite gut metagenome</name>
    <dbReference type="NCBI Taxonomy" id="433724"/>
    <lineage>
        <taxon>unclassified sequences</taxon>
        <taxon>metagenomes</taxon>
        <taxon>organismal metagenomes</taxon>
    </lineage>
</organism>
<protein>
    <submittedName>
        <fullName evidence="3">Uncharacterized protein</fullName>
    </submittedName>
</protein>
<dbReference type="Pfam" id="PF08486">
    <property type="entry name" value="SpoIID"/>
    <property type="match status" value="1"/>
</dbReference>
<evidence type="ECO:0000259" key="2">
    <source>
        <dbReference type="Pfam" id="PF16269"/>
    </source>
</evidence>
<dbReference type="EMBL" id="SNRY01000103">
    <property type="protein sequence ID" value="KAA6347217.1"/>
    <property type="molecule type" value="Genomic_DNA"/>
</dbReference>
<reference evidence="3" key="1">
    <citation type="submission" date="2019-03" db="EMBL/GenBank/DDBJ databases">
        <title>Single cell metagenomics reveals metabolic interactions within the superorganism composed of flagellate Streblomastix strix and complex community of Bacteroidetes bacteria on its surface.</title>
        <authorList>
            <person name="Treitli S.C."/>
            <person name="Kolisko M."/>
            <person name="Husnik F."/>
            <person name="Keeling P."/>
            <person name="Hampl V."/>
        </authorList>
    </citation>
    <scope>NUCLEOTIDE SEQUENCE</scope>
    <source>
        <strain evidence="3">STM</strain>
    </source>
</reference>
<dbReference type="InterPro" id="IPR013693">
    <property type="entry name" value="SpoIID/LytB_N"/>
</dbReference>
<evidence type="ECO:0000313" key="3">
    <source>
        <dbReference type="EMBL" id="KAA6347217.1"/>
    </source>
</evidence>
<feature type="domain" description="Sporulation stage II protein D amidase enhancer LytB N-terminal" evidence="1">
    <location>
        <begin position="91"/>
        <end position="129"/>
    </location>
</feature>
<dbReference type="Pfam" id="PF16269">
    <property type="entry name" value="DUF4922"/>
    <property type="match status" value="1"/>
</dbReference>